<organism evidence="1 2">
    <name type="scientific">Endocarpon pusillum</name>
    <dbReference type="NCBI Taxonomy" id="364733"/>
    <lineage>
        <taxon>Eukaryota</taxon>
        <taxon>Fungi</taxon>
        <taxon>Dikarya</taxon>
        <taxon>Ascomycota</taxon>
        <taxon>Pezizomycotina</taxon>
        <taxon>Eurotiomycetes</taxon>
        <taxon>Chaetothyriomycetidae</taxon>
        <taxon>Verrucariales</taxon>
        <taxon>Verrucariaceae</taxon>
        <taxon>Endocarpon</taxon>
    </lineage>
</organism>
<proteinExistence type="predicted"/>
<dbReference type="EMBL" id="JAACFV010000016">
    <property type="protein sequence ID" value="KAF7511905.1"/>
    <property type="molecule type" value="Genomic_DNA"/>
</dbReference>
<keyword evidence="2" id="KW-1185">Reference proteome</keyword>
<reference evidence="1" key="1">
    <citation type="submission" date="2020-02" db="EMBL/GenBank/DDBJ databases">
        <authorList>
            <person name="Palmer J.M."/>
        </authorList>
    </citation>
    <scope>NUCLEOTIDE SEQUENCE</scope>
    <source>
        <strain evidence="1">EPUS1.4</strain>
        <tissue evidence="1">Thallus</tissue>
    </source>
</reference>
<evidence type="ECO:0000313" key="1">
    <source>
        <dbReference type="EMBL" id="KAF7511905.1"/>
    </source>
</evidence>
<sequence>MVGTIRRLTLTSSSPQPGITPKLVAIPLSSLLRIHCDLTSSSFGCFEISELVETAPVNINLPFCSKFSALTRINARPSKVRYTPTIPISRDHR</sequence>
<name>A0A8H7AMF7_9EURO</name>
<dbReference type="Proteomes" id="UP000606974">
    <property type="component" value="Unassembled WGS sequence"/>
</dbReference>
<evidence type="ECO:0000313" key="2">
    <source>
        <dbReference type="Proteomes" id="UP000606974"/>
    </source>
</evidence>
<accession>A0A8H7AMF7</accession>
<dbReference type="AlphaFoldDB" id="A0A8H7AMF7"/>
<protein>
    <submittedName>
        <fullName evidence="1">Uncharacterized protein</fullName>
    </submittedName>
</protein>
<comment type="caution">
    <text evidence="1">The sequence shown here is derived from an EMBL/GenBank/DDBJ whole genome shotgun (WGS) entry which is preliminary data.</text>
</comment>
<gene>
    <name evidence="1" type="ORF">GJ744_003138</name>
</gene>